<comment type="caution">
    <text evidence="1">The sequence shown here is derived from an EMBL/GenBank/DDBJ whole genome shotgun (WGS) entry which is preliminary data.</text>
</comment>
<protein>
    <submittedName>
        <fullName evidence="1">Asparagine synthase</fullName>
    </submittedName>
</protein>
<accession>A0ABR7ALS9</accession>
<dbReference type="EMBL" id="JACONT010000009">
    <property type="protein sequence ID" value="MBC3941252.1"/>
    <property type="molecule type" value="Genomic_DNA"/>
</dbReference>
<evidence type="ECO:0000313" key="2">
    <source>
        <dbReference type="Proteomes" id="UP000597613"/>
    </source>
</evidence>
<keyword evidence="2" id="KW-1185">Reference proteome</keyword>
<gene>
    <name evidence="1" type="ORF">H8S47_06065</name>
</gene>
<name>A0ABR7ALS9_9SPHN</name>
<reference evidence="1 2" key="1">
    <citation type="submission" date="2020-08" db="EMBL/GenBank/DDBJ databases">
        <title>Putative novel bacterial strains isolated from necrotic wheat leaf tissues caused by Xanthomonas translucens.</title>
        <authorList>
            <person name="Tambong J.T."/>
        </authorList>
    </citation>
    <scope>NUCLEOTIDE SEQUENCE [LARGE SCALE GENOMIC DNA]</scope>
    <source>
        <strain evidence="2">DOAB 1063</strain>
    </source>
</reference>
<dbReference type="InterPro" id="IPR014729">
    <property type="entry name" value="Rossmann-like_a/b/a_fold"/>
</dbReference>
<dbReference type="SUPFAM" id="SSF52402">
    <property type="entry name" value="Adenine nucleotide alpha hydrolases-like"/>
    <property type="match status" value="1"/>
</dbReference>
<organism evidence="1 2">
    <name type="scientific">Sphingomonas albertensis</name>
    <dbReference type="NCBI Taxonomy" id="2762591"/>
    <lineage>
        <taxon>Bacteria</taxon>
        <taxon>Pseudomonadati</taxon>
        <taxon>Pseudomonadota</taxon>
        <taxon>Alphaproteobacteria</taxon>
        <taxon>Sphingomonadales</taxon>
        <taxon>Sphingomonadaceae</taxon>
        <taxon>Sphingomonas</taxon>
    </lineage>
</organism>
<dbReference type="Proteomes" id="UP000597613">
    <property type="component" value="Unassembled WGS sequence"/>
</dbReference>
<proteinExistence type="predicted"/>
<evidence type="ECO:0000313" key="1">
    <source>
        <dbReference type="EMBL" id="MBC3941252.1"/>
    </source>
</evidence>
<dbReference type="Gene3D" id="3.40.50.620">
    <property type="entry name" value="HUPs"/>
    <property type="match status" value="1"/>
</dbReference>
<sequence>MFEADVHLHDLGAPPAIVGGALVFGGSHVRPLAHRMVQWYALAGPVRLLVIARERFSDDDAVSGTCRAANEREIDTVLADLDNYLLDYAAFILDRDETAIRYRTSPIVSIPAYIHTNSGLVMVDWDYTRLLRKMTVRPSIDIVLAQIAGRSPYGSRTIVENLYRTVADSVTTVKLSGVAFCYPPPIEHEGPRVVAPNVDLESVLLETIGDLIAARRLSPAQVAVEVSGGMDSALTAMAAASALDGRLLSIGAQFSGAMGRAQAERRSLLVDRGGFDDLSVPAERYPPFFPGTARRTGLNVLPDDENYPELFEVMFAALRSAGIDTLVSGFGGDELYAIYEDEEDGDGVPRQPFPSPFLSPEGRRRAQAVQSDYPASWLQPSCWQSAAARSQRLLRFGLWPVYPFINVSLARFVAALPYPHRRDRNLLRKTLTGVLGSSVFETDYQKEAFGSVARRGIEENKAYLLDLVRCSPLIEGHGIDGAVLLRSLEVPAISLDKPTFEGLFRSLKVLAFFA</sequence>
<dbReference type="RefSeq" id="WP_187503028.1">
    <property type="nucleotide sequence ID" value="NZ_JACONT010000009.1"/>
</dbReference>